<protein>
    <submittedName>
        <fullName evidence="2">Septum formation initiator family protein</fullName>
    </submittedName>
</protein>
<dbReference type="Pfam" id="PF04977">
    <property type="entry name" value="DivIC"/>
    <property type="match status" value="1"/>
</dbReference>
<organism evidence="2 3">
    <name type="scientific">Sandaracinobacteroides saxicola</name>
    <dbReference type="NCBI Taxonomy" id="2759707"/>
    <lineage>
        <taxon>Bacteria</taxon>
        <taxon>Pseudomonadati</taxon>
        <taxon>Pseudomonadota</taxon>
        <taxon>Alphaproteobacteria</taxon>
        <taxon>Sphingomonadales</taxon>
        <taxon>Sphingosinicellaceae</taxon>
        <taxon>Sandaracinobacteroides</taxon>
    </lineage>
</organism>
<dbReference type="Proteomes" id="UP000515292">
    <property type="component" value="Chromosome"/>
</dbReference>
<dbReference type="KEGG" id="sand:H3309_03415"/>
<dbReference type="RefSeq" id="WP_182297383.1">
    <property type="nucleotide sequence ID" value="NZ_CP059851.1"/>
</dbReference>
<dbReference type="EMBL" id="CP059851">
    <property type="protein sequence ID" value="QMW23560.1"/>
    <property type="molecule type" value="Genomic_DNA"/>
</dbReference>
<feature type="coiled-coil region" evidence="1">
    <location>
        <begin position="40"/>
        <end position="67"/>
    </location>
</feature>
<dbReference type="InterPro" id="IPR007060">
    <property type="entry name" value="FtsL/DivIC"/>
</dbReference>
<evidence type="ECO:0000256" key="1">
    <source>
        <dbReference type="SAM" id="Coils"/>
    </source>
</evidence>
<keyword evidence="1" id="KW-0175">Coiled coil</keyword>
<reference evidence="2 3" key="1">
    <citation type="submission" date="2020-07" db="EMBL/GenBank/DDBJ databases">
        <title>Complete genome sequence for Sandaracinobacter sp. M6.</title>
        <authorList>
            <person name="Tang Y."/>
            <person name="Liu Q."/>
            <person name="Guo Z."/>
            <person name="Lei P."/>
            <person name="Huang B."/>
        </authorList>
    </citation>
    <scope>NUCLEOTIDE SEQUENCE [LARGE SCALE GENOMIC DNA]</scope>
    <source>
        <strain evidence="2 3">M6</strain>
    </source>
</reference>
<proteinExistence type="predicted"/>
<name>A0A7G5IJL8_9SPHN</name>
<keyword evidence="3" id="KW-1185">Reference proteome</keyword>
<gene>
    <name evidence="2" type="ORF">H3309_03415</name>
</gene>
<evidence type="ECO:0000313" key="3">
    <source>
        <dbReference type="Proteomes" id="UP000515292"/>
    </source>
</evidence>
<accession>A0A7G5IJL8</accession>
<sequence length="110" mass="12289">MTRHPLFDLLSRAALPAACILVAAYFLSHATFGAAGLLSLGSIRQESAALQARKQQLTAERDAMQRRIDLLDPRKVDPDYADELVRQQLGVVRPDEIIVPLESEKRQPIR</sequence>
<evidence type="ECO:0000313" key="2">
    <source>
        <dbReference type="EMBL" id="QMW23560.1"/>
    </source>
</evidence>
<dbReference type="AlphaFoldDB" id="A0A7G5IJL8"/>